<keyword evidence="2" id="KW-0732">Signal</keyword>
<name>A0ABW7MM70_9FLAO</name>
<dbReference type="CDD" id="cd01832">
    <property type="entry name" value="SGNH_hydrolase_like_1"/>
    <property type="match status" value="1"/>
</dbReference>
<gene>
    <name evidence="4" type="ORF">V8G56_03115</name>
</gene>
<keyword evidence="5" id="KW-1185">Reference proteome</keyword>
<protein>
    <submittedName>
        <fullName evidence="4">SGNH/GDSL hydrolase family protein</fullName>
        <ecNumber evidence="4">3.1.-.-</ecNumber>
    </submittedName>
</protein>
<dbReference type="GO" id="GO:0016787">
    <property type="term" value="F:hydrolase activity"/>
    <property type="evidence" value="ECO:0007669"/>
    <property type="project" value="UniProtKB-KW"/>
</dbReference>
<feature type="region of interest" description="Disordered" evidence="1">
    <location>
        <begin position="25"/>
        <end position="61"/>
    </location>
</feature>
<keyword evidence="4" id="KW-0378">Hydrolase</keyword>
<evidence type="ECO:0000313" key="4">
    <source>
        <dbReference type="EMBL" id="MFH6767715.1"/>
    </source>
</evidence>
<evidence type="ECO:0000259" key="3">
    <source>
        <dbReference type="Pfam" id="PF13472"/>
    </source>
</evidence>
<dbReference type="RefSeq" id="WP_395436999.1">
    <property type="nucleotide sequence ID" value="NZ_JBAWKC010000001.1"/>
</dbReference>
<proteinExistence type="predicted"/>
<dbReference type="EMBL" id="JBAWKC010000001">
    <property type="protein sequence ID" value="MFH6767715.1"/>
    <property type="molecule type" value="Genomic_DNA"/>
</dbReference>
<dbReference type="SUPFAM" id="SSF52266">
    <property type="entry name" value="SGNH hydrolase"/>
    <property type="match status" value="1"/>
</dbReference>
<dbReference type="PROSITE" id="PS51257">
    <property type="entry name" value="PROKAR_LIPOPROTEIN"/>
    <property type="match status" value="1"/>
</dbReference>
<accession>A0ABW7MM70</accession>
<dbReference type="EC" id="3.1.-.-" evidence="4"/>
<comment type="caution">
    <text evidence="4">The sequence shown here is derived from an EMBL/GenBank/DDBJ whole genome shotgun (WGS) entry which is preliminary data.</text>
</comment>
<sequence length="262" mass="29244">MKKIIYLKLFTLSIVTLFLACSTSDDSYQNTSTPINESLNNNGSNNDSNSGSSDNNPNTNNQNLKLLSLGDSYTIGQSVCETCRFPEQLKDKLTTQFSSDINFELKIIARTGWTTSNLINAIKTENLPYNYDLVTLLIGVNNQYQGQAFSLYETEFPQLVNTAILLAKGDKTNVIVVSIPDYAFTPYGNGNEYISKDIDKYNEFAQAYCTNNHISFVNITDITRQGLENPKLVASDGLHPSSLAYSFFVERILPIAVDKLKY</sequence>
<dbReference type="InterPro" id="IPR013830">
    <property type="entry name" value="SGNH_hydro"/>
</dbReference>
<feature type="compositionally biased region" description="Low complexity" evidence="1">
    <location>
        <begin position="36"/>
        <end position="61"/>
    </location>
</feature>
<feature type="compositionally biased region" description="Polar residues" evidence="1">
    <location>
        <begin position="25"/>
        <end position="35"/>
    </location>
</feature>
<evidence type="ECO:0000256" key="2">
    <source>
        <dbReference type="SAM" id="SignalP"/>
    </source>
</evidence>
<feature type="signal peptide" evidence="2">
    <location>
        <begin position="1"/>
        <end position="27"/>
    </location>
</feature>
<reference evidence="4 5" key="1">
    <citation type="submission" date="2024-02" db="EMBL/GenBank/DDBJ databases">
        <title>A Gaetbulibacter species isolated from tidal flats and genomic insights of their niches.</title>
        <authorList>
            <person name="Ye Y."/>
        </authorList>
    </citation>
    <scope>NUCLEOTIDE SEQUENCE [LARGE SCALE GENOMIC DNA]</scope>
    <source>
        <strain evidence="4 5">KEM-8</strain>
    </source>
</reference>
<evidence type="ECO:0000256" key="1">
    <source>
        <dbReference type="SAM" id="MobiDB-lite"/>
    </source>
</evidence>
<feature type="domain" description="SGNH hydrolase-type esterase" evidence="3">
    <location>
        <begin position="69"/>
        <end position="245"/>
    </location>
</feature>
<dbReference type="InterPro" id="IPR036514">
    <property type="entry name" value="SGNH_hydro_sf"/>
</dbReference>
<organism evidence="4 5">
    <name type="scientific">Gaetbulibacter aquiaggeris</name>
    <dbReference type="NCBI Taxonomy" id="1735373"/>
    <lineage>
        <taxon>Bacteria</taxon>
        <taxon>Pseudomonadati</taxon>
        <taxon>Bacteroidota</taxon>
        <taxon>Flavobacteriia</taxon>
        <taxon>Flavobacteriales</taxon>
        <taxon>Flavobacteriaceae</taxon>
        <taxon>Gaetbulibacter</taxon>
    </lineage>
</organism>
<feature type="chain" id="PRO_5046755909" evidence="2">
    <location>
        <begin position="28"/>
        <end position="262"/>
    </location>
</feature>
<dbReference type="Pfam" id="PF13472">
    <property type="entry name" value="Lipase_GDSL_2"/>
    <property type="match status" value="1"/>
</dbReference>
<evidence type="ECO:0000313" key="5">
    <source>
        <dbReference type="Proteomes" id="UP001610104"/>
    </source>
</evidence>
<dbReference type="Gene3D" id="3.40.50.1110">
    <property type="entry name" value="SGNH hydrolase"/>
    <property type="match status" value="1"/>
</dbReference>
<dbReference type="Proteomes" id="UP001610104">
    <property type="component" value="Unassembled WGS sequence"/>
</dbReference>